<comment type="caution">
    <text evidence="2">The sequence shown here is derived from an EMBL/GenBank/DDBJ whole genome shotgun (WGS) entry which is preliminary data.</text>
</comment>
<proteinExistence type="predicted"/>
<reference evidence="2 3" key="1">
    <citation type="submission" date="2016-11" db="EMBL/GenBank/DDBJ databases">
        <authorList>
            <person name="Varghese N."/>
            <person name="Submissions S."/>
        </authorList>
    </citation>
    <scope>NUCLEOTIDE SEQUENCE [LARGE SCALE GENOMIC DNA]</scope>
    <source>
        <strain evidence="2 3">DSM 17919</strain>
    </source>
</reference>
<dbReference type="Proteomes" id="UP000184001">
    <property type="component" value="Unassembled WGS sequence"/>
</dbReference>
<feature type="coiled-coil region" evidence="1">
    <location>
        <begin position="120"/>
        <end position="147"/>
    </location>
</feature>
<evidence type="ECO:0000313" key="2">
    <source>
        <dbReference type="EMBL" id="SHI73644.1"/>
    </source>
</evidence>
<accession>A0A8G2FH22</accession>
<dbReference type="AlphaFoldDB" id="A0A8G2FH22"/>
<evidence type="ECO:0000256" key="1">
    <source>
        <dbReference type="SAM" id="Coils"/>
    </source>
</evidence>
<organism evidence="2 3">
    <name type="scientific">Halodesulfovibrio aestuarii</name>
    <dbReference type="NCBI Taxonomy" id="126333"/>
    <lineage>
        <taxon>Bacteria</taxon>
        <taxon>Pseudomonadati</taxon>
        <taxon>Thermodesulfobacteriota</taxon>
        <taxon>Desulfovibrionia</taxon>
        <taxon>Desulfovibrionales</taxon>
        <taxon>Desulfovibrionaceae</taxon>
        <taxon>Halodesulfovibrio</taxon>
    </lineage>
</organism>
<evidence type="ECO:0000313" key="3">
    <source>
        <dbReference type="Proteomes" id="UP000184001"/>
    </source>
</evidence>
<name>A0A8G2FH22_9BACT</name>
<gene>
    <name evidence="2" type="ORF">SAMN05660830_00823</name>
</gene>
<protein>
    <submittedName>
        <fullName evidence="2">Uncharacterized protein</fullName>
    </submittedName>
</protein>
<dbReference type="RefSeq" id="WP_020001942.1">
    <property type="nucleotide sequence ID" value="NZ_CP192219.1"/>
</dbReference>
<sequence length="147" mass="16291">MHVTVIAPDKLVLVDGNALELPNFDFDETLHAIQFDGQKGHIEFETPDGGVTTAPVSELEVQPYLEAWKAEKVRLEAIVPPEPTEAEKAQKRIAEIQQELVSNDLASVRPLRAKTAGTAKEVDELRLNELEEQAQKLRTELAALLTD</sequence>
<dbReference type="EMBL" id="FQZR01000002">
    <property type="protein sequence ID" value="SHI73644.1"/>
    <property type="molecule type" value="Genomic_DNA"/>
</dbReference>
<keyword evidence="1" id="KW-0175">Coiled coil</keyword>